<dbReference type="GO" id="GO:0005384">
    <property type="term" value="F:manganese ion transmembrane transporter activity"/>
    <property type="evidence" value="ECO:0000318"/>
    <property type="project" value="GO_Central"/>
</dbReference>
<evidence type="ECO:0000256" key="2">
    <source>
        <dbReference type="SAM" id="Phobius"/>
    </source>
</evidence>
<feature type="transmembrane region" description="Helical" evidence="2">
    <location>
        <begin position="423"/>
        <end position="446"/>
    </location>
</feature>
<dbReference type="GO" id="GO:0005381">
    <property type="term" value="F:iron ion transmembrane transporter activity"/>
    <property type="evidence" value="ECO:0000318"/>
    <property type="project" value="GO_Central"/>
</dbReference>
<evidence type="ECO:0000256" key="1">
    <source>
        <dbReference type="SAM" id="MobiDB-lite"/>
    </source>
</evidence>
<dbReference type="PANTHER" id="PTHR38937">
    <property type="entry name" value="MEMBRANE PROTEIN OF ER BODY-LIKE PROTEIN"/>
    <property type="match status" value="1"/>
</dbReference>
<name>A0A251TQT1_HELAN</name>
<keyword evidence="2" id="KW-0472">Membrane</keyword>
<gene>
    <name evidence="4" type="ORF">HannXRQ_Chr09g0238581</name>
    <name evidence="3" type="ORF">HanXRQr2_Chr07g0288851</name>
</gene>
<dbReference type="EMBL" id="MNCJ02000322">
    <property type="protein sequence ID" value="KAF5798103.1"/>
    <property type="molecule type" value="Genomic_DNA"/>
</dbReference>
<dbReference type="GO" id="GO:0030026">
    <property type="term" value="P:intracellular manganese ion homeostasis"/>
    <property type="evidence" value="ECO:0000318"/>
    <property type="project" value="GO_Central"/>
</dbReference>
<dbReference type="Proteomes" id="UP000215914">
    <property type="component" value="Chromosome 9"/>
</dbReference>
<dbReference type="PANTHER" id="PTHR38937:SF2">
    <property type="entry name" value="MEMBRANE PROTEIN OF ER BODY-LIKE PROTEIN ISOFORM X1"/>
    <property type="match status" value="1"/>
</dbReference>
<accession>A0A251TQT1</accession>
<protein>
    <submittedName>
        <fullName evidence="3">Ccc1 family protein</fullName>
    </submittedName>
</protein>
<dbReference type="GO" id="GO:0010168">
    <property type="term" value="C:ER body"/>
    <property type="evidence" value="ECO:0000318"/>
    <property type="project" value="GO_Central"/>
</dbReference>
<keyword evidence="2" id="KW-1133">Transmembrane helix</keyword>
<evidence type="ECO:0000313" key="5">
    <source>
        <dbReference type="Proteomes" id="UP000215914"/>
    </source>
</evidence>
<evidence type="ECO:0000313" key="4">
    <source>
        <dbReference type="EMBL" id="OTG13480.1"/>
    </source>
</evidence>
<reference evidence="3 5" key="1">
    <citation type="journal article" date="2017" name="Nature">
        <title>The sunflower genome provides insights into oil metabolism, flowering and Asterid evolution.</title>
        <authorList>
            <person name="Badouin H."/>
            <person name="Gouzy J."/>
            <person name="Grassa C.J."/>
            <person name="Murat F."/>
            <person name="Staton S.E."/>
            <person name="Cottret L."/>
            <person name="Lelandais-Briere C."/>
            <person name="Owens G.L."/>
            <person name="Carrere S."/>
            <person name="Mayjonade B."/>
            <person name="Legrand L."/>
            <person name="Gill N."/>
            <person name="Kane N.C."/>
            <person name="Bowers J.E."/>
            <person name="Hubner S."/>
            <person name="Bellec A."/>
            <person name="Berard A."/>
            <person name="Berges H."/>
            <person name="Blanchet N."/>
            <person name="Boniface M.C."/>
            <person name="Brunel D."/>
            <person name="Catrice O."/>
            <person name="Chaidir N."/>
            <person name="Claudel C."/>
            <person name="Donnadieu C."/>
            <person name="Faraut T."/>
            <person name="Fievet G."/>
            <person name="Helmstetter N."/>
            <person name="King M."/>
            <person name="Knapp S.J."/>
            <person name="Lai Z."/>
            <person name="Le Paslier M.C."/>
            <person name="Lippi Y."/>
            <person name="Lorenzon L."/>
            <person name="Mandel J.R."/>
            <person name="Marage G."/>
            <person name="Marchand G."/>
            <person name="Marquand E."/>
            <person name="Bret-Mestries E."/>
            <person name="Morien E."/>
            <person name="Nambeesan S."/>
            <person name="Nguyen T."/>
            <person name="Pegot-Espagnet P."/>
            <person name="Pouilly N."/>
            <person name="Raftis F."/>
            <person name="Sallet E."/>
            <person name="Schiex T."/>
            <person name="Thomas J."/>
            <person name="Vandecasteele C."/>
            <person name="Vares D."/>
            <person name="Vear F."/>
            <person name="Vautrin S."/>
            <person name="Crespi M."/>
            <person name="Mangin B."/>
            <person name="Burke J.M."/>
            <person name="Salse J."/>
            <person name="Munos S."/>
            <person name="Vincourt P."/>
            <person name="Rieseberg L.H."/>
            <person name="Langlade N.B."/>
        </authorList>
    </citation>
    <scope>NUCLEOTIDE SEQUENCE [LARGE SCALE GENOMIC DNA]</scope>
    <source>
        <strain evidence="5">cv. SF193</strain>
        <tissue evidence="3">Leaves</tissue>
    </source>
</reference>
<dbReference type="InParanoid" id="A0A251TQT1"/>
<keyword evidence="5" id="KW-1185">Reference proteome</keyword>
<dbReference type="InterPro" id="IPR052843">
    <property type="entry name" value="ER_body_metal_sequester"/>
</dbReference>
<feature type="transmembrane region" description="Helical" evidence="2">
    <location>
        <begin position="493"/>
        <end position="514"/>
    </location>
</feature>
<feature type="region of interest" description="Disordered" evidence="1">
    <location>
        <begin position="66"/>
        <end position="95"/>
    </location>
</feature>
<dbReference type="AlphaFoldDB" id="A0A251TQT1"/>
<evidence type="ECO:0000313" key="3">
    <source>
        <dbReference type="EMBL" id="KAF5798103.1"/>
    </source>
</evidence>
<organism evidence="4 5">
    <name type="scientific">Helianthus annuus</name>
    <name type="common">Common sunflower</name>
    <dbReference type="NCBI Taxonomy" id="4232"/>
    <lineage>
        <taxon>Eukaryota</taxon>
        <taxon>Viridiplantae</taxon>
        <taxon>Streptophyta</taxon>
        <taxon>Embryophyta</taxon>
        <taxon>Tracheophyta</taxon>
        <taxon>Spermatophyta</taxon>
        <taxon>Magnoliopsida</taxon>
        <taxon>eudicotyledons</taxon>
        <taxon>Gunneridae</taxon>
        <taxon>Pentapetalae</taxon>
        <taxon>asterids</taxon>
        <taxon>campanulids</taxon>
        <taxon>Asterales</taxon>
        <taxon>Asteraceae</taxon>
        <taxon>Asteroideae</taxon>
        <taxon>Heliantheae alliance</taxon>
        <taxon>Heliantheae</taxon>
        <taxon>Helianthus</taxon>
    </lineage>
</organism>
<dbReference type="EMBL" id="CM007898">
    <property type="protein sequence ID" value="OTG13480.1"/>
    <property type="molecule type" value="Genomic_DNA"/>
</dbReference>
<dbReference type="GO" id="GO:0016020">
    <property type="term" value="C:membrane"/>
    <property type="evidence" value="ECO:0000318"/>
    <property type="project" value="GO_Central"/>
</dbReference>
<proteinExistence type="predicted"/>
<feature type="transmembrane region" description="Helical" evidence="2">
    <location>
        <begin position="458"/>
        <end position="481"/>
    </location>
</feature>
<sequence>MADAEHWQPEVEEGGEAGLKAIATIDALPDNGIASAVSSKEVADGNDLDKNGDAHVEDILEFDDIGSNVNGITNGSESSTSQVESRESSRNGGEVVEEEIVELEFEKVKPKLTTHSMHCPNCKSEITKVVLRRKVFITNRSQPEPEPEPEPEPNPGLIVGCLACLSLFTCSDDGCFNPFNIFRPRPDTTTSLASSPPAGEKGNGSGSCFSMFWVLRKEKTNPIPNNPQQSEPVNPHSIISPEQAEEPVKSIITRDQVQEPLYVNRQSVISPGLLQSHTFVPGTTSNTVKVSSEGPSLDIHESPKIDDAIIHVDDAGETISVAQPRGRPWLGSDGILLEILKSIVYGGLMEVIASLSVVASAAASDAATLSIVSLALASLAGGIFVIGHNLWDLRDDCYKENSSQESNNEATTKYKEVLGQVSYFPLHAFFAILSFVVFGMVPPVAYGYSFHETNDKDYTVIVVAIASLVCVSLLAIFKAYINKCTFLEYFKTVVYYITTAVSVSGVSYVAGNLITKLIEEYGFFDMNSGGGMSLFPHATISSLASV</sequence>
<dbReference type="Gramene" id="mRNA:HanXRQr2_Chr07g0288851">
    <property type="protein sequence ID" value="mRNA:HanXRQr2_Chr07g0288851"/>
    <property type="gene ID" value="HanXRQr2_Chr07g0288851"/>
</dbReference>
<reference evidence="4" key="2">
    <citation type="submission" date="2017-02" db="EMBL/GenBank/DDBJ databases">
        <title>Sunflower complete genome.</title>
        <authorList>
            <person name="Langlade N."/>
            <person name="Munos S."/>
        </authorList>
    </citation>
    <scope>NUCLEOTIDE SEQUENCE [LARGE SCALE GENOMIC DNA]</scope>
    <source>
        <tissue evidence="4">Leaves</tissue>
    </source>
</reference>
<dbReference type="OrthoDB" id="1924921at2759"/>
<keyword evidence="2" id="KW-0812">Transmembrane</keyword>
<feature type="transmembrane region" description="Helical" evidence="2">
    <location>
        <begin position="369"/>
        <end position="391"/>
    </location>
</feature>
<reference evidence="3" key="3">
    <citation type="submission" date="2020-06" db="EMBL/GenBank/DDBJ databases">
        <title>Helianthus annuus Genome sequencing and assembly Release 2.</title>
        <authorList>
            <person name="Gouzy J."/>
            <person name="Langlade N."/>
            <person name="Munos S."/>
        </authorList>
    </citation>
    <scope>NUCLEOTIDE SEQUENCE</scope>
    <source>
        <tissue evidence="3">Leaves</tissue>
    </source>
</reference>